<organism evidence="2 3">
    <name type="scientific">Hymenoscyphus fraxineus</name>
    <dbReference type="NCBI Taxonomy" id="746836"/>
    <lineage>
        <taxon>Eukaryota</taxon>
        <taxon>Fungi</taxon>
        <taxon>Dikarya</taxon>
        <taxon>Ascomycota</taxon>
        <taxon>Pezizomycotina</taxon>
        <taxon>Leotiomycetes</taxon>
        <taxon>Helotiales</taxon>
        <taxon>Helotiaceae</taxon>
        <taxon>Hymenoscyphus</taxon>
    </lineage>
</organism>
<evidence type="ECO:0000313" key="3">
    <source>
        <dbReference type="Proteomes" id="UP000696280"/>
    </source>
</evidence>
<dbReference type="EMBL" id="CAJVRL010000081">
    <property type="protein sequence ID" value="CAG8958247.1"/>
    <property type="molecule type" value="Genomic_DNA"/>
</dbReference>
<name>A0A9N9L649_9HELO</name>
<gene>
    <name evidence="2" type="ORF">HYFRA_00000601</name>
</gene>
<proteinExistence type="predicted"/>
<dbReference type="OrthoDB" id="10338768at2759"/>
<dbReference type="Proteomes" id="UP000696280">
    <property type="component" value="Unassembled WGS sequence"/>
</dbReference>
<evidence type="ECO:0000256" key="1">
    <source>
        <dbReference type="SAM" id="SignalP"/>
    </source>
</evidence>
<feature type="chain" id="PRO_5040401349" evidence="1">
    <location>
        <begin position="20"/>
        <end position="76"/>
    </location>
</feature>
<protein>
    <submittedName>
        <fullName evidence="2">Uncharacterized protein</fullName>
    </submittedName>
</protein>
<comment type="caution">
    <text evidence="2">The sequence shown here is derived from an EMBL/GenBank/DDBJ whole genome shotgun (WGS) entry which is preliminary data.</text>
</comment>
<sequence>MLVSRVIAIVAVTGTLGLALPTSARNRSAGDVMARQEVYKRPFTARRSEIESKRDVVARQEVYKRPFTARRSETDS</sequence>
<keyword evidence="1" id="KW-0732">Signal</keyword>
<reference evidence="2" key="1">
    <citation type="submission" date="2021-07" db="EMBL/GenBank/DDBJ databases">
        <authorList>
            <person name="Durling M."/>
        </authorList>
    </citation>
    <scope>NUCLEOTIDE SEQUENCE</scope>
</reference>
<dbReference type="AlphaFoldDB" id="A0A9N9L649"/>
<accession>A0A9N9L649</accession>
<feature type="signal peptide" evidence="1">
    <location>
        <begin position="1"/>
        <end position="19"/>
    </location>
</feature>
<evidence type="ECO:0000313" key="2">
    <source>
        <dbReference type="EMBL" id="CAG8958247.1"/>
    </source>
</evidence>
<keyword evidence="3" id="KW-1185">Reference proteome</keyword>